<evidence type="ECO:0000313" key="3">
    <source>
        <dbReference type="Proteomes" id="UP000176241"/>
    </source>
</evidence>
<dbReference type="Proteomes" id="UP000176241">
    <property type="component" value="Unassembled WGS sequence"/>
</dbReference>
<gene>
    <name evidence="2" type="ORF">A2731_01645</name>
</gene>
<comment type="caution">
    <text evidence="2">The sequence shown here is derived from an EMBL/GenBank/DDBJ whole genome shotgun (WGS) entry which is preliminary data.</text>
</comment>
<reference evidence="2 3" key="1">
    <citation type="journal article" date="2016" name="Nat. Commun.">
        <title>Thousands of microbial genomes shed light on interconnected biogeochemical processes in an aquifer system.</title>
        <authorList>
            <person name="Anantharaman K."/>
            <person name="Brown C.T."/>
            <person name="Hug L.A."/>
            <person name="Sharon I."/>
            <person name="Castelle C.J."/>
            <person name="Probst A.J."/>
            <person name="Thomas B.C."/>
            <person name="Singh A."/>
            <person name="Wilkins M.J."/>
            <person name="Karaoz U."/>
            <person name="Brodie E.L."/>
            <person name="Williams K.H."/>
            <person name="Hubbard S.S."/>
            <person name="Banfield J.F."/>
        </authorList>
    </citation>
    <scope>NUCLEOTIDE SEQUENCE [LARGE SCALE GENOMIC DNA]</scope>
</reference>
<organism evidence="2 3">
    <name type="scientific">Candidatus Buchananbacteria bacterium RIFCSPHIGHO2_01_FULL_39_8</name>
    <dbReference type="NCBI Taxonomy" id="1797533"/>
    <lineage>
        <taxon>Bacteria</taxon>
        <taxon>Candidatus Buchananiibacteriota</taxon>
    </lineage>
</organism>
<keyword evidence="1" id="KW-0472">Membrane</keyword>
<evidence type="ECO:0000313" key="2">
    <source>
        <dbReference type="EMBL" id="OGY43502.1"/>
    </source>
</evidence>
<dbReference type="EMBL" id="MHIC01000046">
    <property type="protein sequence ID" value="OGY43502.1"/>
    <property type="molecule type" value="Genomic_DNA"/>
</dbReference>
<proteinExistence type="predicted"/>
<keyword evidence="1" id="KW-1133">Transmembrane helix</keyword>
<keyword evidence="1" id="KW-0812">Transmembrane</keyword>
<name>A0A1G1XU51_9BACT</name>
<evidence type="ECO:0000256" key="1">
    <source>
        <dbReference type="SAM" id="Phobius"/>
    </source>
</evidence>
<dbReference type="STRING" id="1797533.A2731_01645"/>
<dbReference type="AlphaFoldDB" id="A0A1G1XU51"/>
<feature type="transmembrane region" description="Helical" evidence="1">
    <location>
        <begin position="97"/>
        <end position="115"/>
    </location>
</feature>
<feature type="transmembrane region" description="Helical" evidence="1">
    <location>
        <begin position="63"/>
        <end position="85"/>
    </location>
</feature>
<feature type="transmembrane region" description="Helical" evidence="1">
    <location>
        <begin position="23"/>
        <end position="43"/>
    </location>
</feature>
<accession>A0A1G1XU51</accession>
<protein>
    <submittedName>
        <fullName evidence="2">Uncharacterized protein</fullName>
    </submittedName>
</protein>
<sequence>MKFFLLLLGGSFAIILSWFVLSLLLFLIARLVYAIHIFLRYLWWMTFLRPKRKSRRKTKGKEWIWSVRHLAGLWMGCVHEAGYPMAYDDALQLVKQGALGIAVLLWWAAILIISLSF</sequence>